<reference evidence="7" key="2">
    <citation type="journal article" date="2023" name="IMA Fungus">
        <title>Comparative genomic study of the Penicillium genus elucidates a diverse pangenome and 15 lateral gene transfer events.</title>
        <authorList>
            <person name="Petersen C."/>
            <person name="Sorensen T."/>
            <person name="Nielsen M.R."/>
            <person name="Sondergaard T.E."/>
            <person name="Sorensen J.L."/>
            <person name="Fitzpatrick D.A."/>
            <person name="Frisvad J.C."/>
            <person name="Nielsen K.L."/>
        </authorList>
    </citation>
    <scope>NUCLEOTIDE SEQUENCE</scope>
    <source>
        <strain evidence="7">IBT 30761</strain>
    </source>
</reference>
<comment type="caution">
    <text evidence="7">The sequence shown here is derived from an EMBL/GenBank/DDBJ whole genome shotgun (WGS) entry which is preliminary data.</text>
</comment>
<dbReference type="PANTHER" id="PTHR11850">
    <property type="entry name" value="HOMEOBOX PROTEIN TRANSCRIPTION FACTORS"/>
    <property type="match status" value="1"/>
</dbReference>
<gene>
    <name evidence="7" type="ORF">N7532_008917</name>
</gene>
<feature type="compositionally biased region" description="Polar residues" evidence="5">
    <location>
        <begin position="44"/>
        <end position="54"/>
    </location>
</feature>
<feature type="DNA-binding region" description="Homeobox" evidence="4">
    <location>
        <begin position="192"/>
        <end position="254"/>
    </location>
</feature>
<evidence type="ECO:0000256" key="2">
    <source>
        <dbReference type="ARBA" id="ARBA00023155"/>
    </source>
</evidence>
<dbReference type="AlphaFoldDB" id="A0A9W9EYA9"/>
<dbReference type="Gene3D" id="1.10.10.60">
    <property type="entry name" value="Homeodomain-like"/>
    <property type="match status" value="1"/>
</dbReference>
<dbReference type="OrthoDB" id="10056939at2759"/>
<dbReference type="SUPFAM" id="SSF46689">
    <property type="entry name" value="Homeodomain-like"/>
    <property type="match status" value="1"/>
</dbReference>
<reference evidence="7" key="1">
    <citation type="submission" date="2022-11" db="EMBL/GenBank/DDBJ databases">
        <authorList>
            <person name="Petersen C."/>
        </authorList>
    </citation>
    <scope>NUCLEOTIDE SEQUENCE</scope>
    <source>
        <strain evidence="7">IBT 30761</strain>
    </source>
</reference>
<feature type="domain" description="Homeobox" evidence="6">
    <location>
        <begin position="190"/>
        <end position="253"/>
    </location>
</feature>
<dbReference type="InterPro" id="IPR050224">
    <property type="entry name" value="TALE_homeobox"/>
</dbReference>
<dbReference type="EMBL" id="JAPQKI010000009">
    <property type="protein sequence ID" value="KAJ5090233.1"/>
    <property type="molecule type" value="Genomic_DNA"/>
</dbReference>
<keyword evidence="3 4" id="KW-0539">Nucleus</keyword>
<sequence length="281" mass="32215">MSHPREVDEDSDMSLSYSRAPASQQQLPSFRELLPPHLHDEIDSSTFRQSQDRPSSGHEMADPRSIPYNSPSQMPYAEYPREYTTREPRPMSDHLSGSLRGPSPILPPIRDLGSMPERQGYPDSRMAPRSDPFTEYRGAPMPAPMPERREHHAPVMGYGQGPPMPYHEEQVMMNQSSAANFGIMGDSVDPRTRRRRGNLPKPVTDILRAWFHEHLDHPYPSEEDKQMFMTRTGLSISQISNWFINARRRQLPALRNQMRSGGDERQSPFSDVDDHLPSPHH</sequence>
<feature type="compositionally biased region" description="Basic and acidic residues" evidence="5">
    <location>
        <begin position="79"/>
        <end position="92"/>
    </location>
</feature>
<dbReference type="GO" id="GO:0006355">
    <property type="term" value="P:regulation of DNA-templated transcription"/>
    <property type="evidence" value="ECO:0007669"/>
    <property type="project" value="InterPro"/>
</dbReference>
<dbReference type="PROSITE" id="PS50071">
    <property type="entry name" value="HOMEOBOX_2"/>
    <property type="match status" value="1"/>
</dbReference>
<proteinExistence type="predicted"/>
<dbReference type="InterPro" id="IPR009057">
    <property type="entry name" value="Homeodomain-like_sf"/>
</dbReference>
<accession>A0A9W9EYA9</accession>
<evidence type="ECO:0000256" key="1">
    <source>
        <dbReference type="ARBA" id="ARBA00023125"/>
    </source>
</evidence>
<keyword evidence="8" id="KW-1185">Reference proteome</keyword>
<evidence type="ECO:0000313" key="8">
    <source>
        <dbReference type="Proteomes" id="UP001149074"/>
    </source>
</evidence>
<dbReference type="InterPro" id="IPR008422">
    <property type="entry name" value="KN_HD"/>
</dbReference>
<comment type="subcellular location">
    <subcellularLocation>
        <location evidence="4">Nucleus</location>
    </subcellularLocation>
</comment>
<protein>
    <submittedName>
        <fullName evidence="7">Homeodomain</fullName>
    </submittedName>
</protein>
<name>A0A9W9EYA9_9EURO</name>
<evidence type="ECO:0000259" key="6">
    <source>
        <dbReference type="PROSITE" id="PS50071"/>
    </source>
</evidence>
<feature type="region of interest" description="Disordered" evidence="5">
    <location>
        <begin position="1"/>
        <end position="132"/>
    </location>
</feature>
<dbReference type="Proteomes" id="UP001149074">
    <property type="component" value="Unassembled WGS sequence"/>
</dbReference>
<evidence type="ECO:0000313" key="7">
    <source>
        <dbReference type="EMBL" id="KAJ5090233.1"/>
    </source>
</evidence>
<dbReference type="Pfam" id="PF05920">
    <property type="entry name" value="Homeobox_KN"/>
    <property type="match status" value="1"/>
</dbReference>
<dbReference type="GO" id="GO:0005634">
    <property type="term" value="C:nucleus"/>
    <property type="evidence" value="ECO:0007669"/>
    <property type="project" value="UniProtKB-SubCell"/>
</dbReference>
<evidence type="ECO:0000256" key="5">
    <source>
        <dbReference type="SAM" id="MobiDB-lite"/>
    </source>
</evidence>
<keyword evidence="2 4" id="KW-0371">Homeobox</keyword>
<dbReference type="SMART" id="SM00389">
    <property type="entry name" value="HOX"/>
    <property type="match status" value="1"/>
</dbReference>
<organism evidence="7 8">
    <name type="scientific">Penicillium argentinense</name>
    <dbReference type="NCBI Taxonomy" id="1131581"/>
    <lineage>
        <taxon>Eukaryota</taxon>
        <taxon>Fungi</taxon>
        <taxon>Dikarya</taxon>
        <taxon>Ascomycota</taxon>
        <taxon>Pezizomycotina</taxon>
        <taxon>Eurotiomycetes</taxon>
        <taxon>Eurotiomycetidae</taxon>
        <taxon>Eurotiales</taxon>
        <taxon>Aspergillaceae</taxon>
        <taxon>Penicillium</taxon>
    </lineage>
</organism>
<feature type="compositionally biased region" description="Polar residues" evidence="5">
    <location>
        <begin position="13"/>
        <end position="28"/>
    </location>
</feature>
<dbReference type="RefSeq" id="XP_056472214.1">
    <property type="nucleotide sequence ID" value="XM_056621408.1"/>
</dbReference>
<evidence type="ECO:0000256" key="4">
    <source>
        <dbReference type="PROSITE-ProRule" id="PRU00108"/>
    </source>
</evidence>
<feature type="compositionally biased region" description="Basic and acidic residues" evidence="5">
    <location>
        <begin position="261"/>
        <end position="281"/>
    </location>
</feature>
<dbReference type="InterPro" id="IPR001356">
    <property type="entry name" value="HD"/>
</dbReference>
<dbReference type="CDD" id="cd00086">
    <property type="entry name" value="homeodomain"/>
    <property type="match status" value="1"/>
</dbReference>
<dbReference type="GO" id="GO:0003677">
    <property type="term" value="F:DNA binding"/>
    <property type="evidence" value="ECO:0007669"/>
    <property type="project" value="UniProtKB-UniRule"/>
</dbReference>
<feature type="region of interest" description="Disordered" evidence="5">
    <location>
        <begin position="257"/>
        <end position="281"/>
    </location>
</feature>
<dbReference type="GeneID" id="81360387"/>
<keyword evidence="1 4" id="KW-0238">DNA-binding</keyword>
<evidence type="ECO:0000256" key="3">
    <source>
        <dbReference type="ARBA" id="ARBA00023242"/>
    </source>
</evidence>